<dbReference type="Gene3D" id="1.25.40.20">
    <property type="entry name" value="Ankyrin repeat-containing domain"/>
    <property type="match status" value="3"/>
</dbReference>
<dbReference type="InterPro" id="IPR002110">
    <property type="entry name" value="Ankyrin_rpt"/>
</dbReference>
<feature type="repeat" description="ANK" evidence="3">
    <location>
        <begin position="797"/>
        <end position="822"/>
    </location>
</feature>
<dbReference type="Pfam" id="PF12796">
    <property type="entry name" value="Ank_2"/>
    <property type="match status" value="3"/>
</dbReference>
<reference evidence="5" key="1">
    <citation type="submission" date="2020-03" db="EMBL/GenBank/DDBJ databases">
        <title>Draft Genome Sequence of Cylindrodendrum hubeiense.</title>
        <authorList>
            <person name="Buettner E."/>
            <person name="Kellner H."/>
        </authorList>
    </citation>
    <scope>NUCLEOTIDE SEQUENCE</scope>
    <source>
        <strain evidence="5">IHI 201604</strain>
    </source>
</reference>
<dbReference type="Pfam" id="PF00023">
    <property type="entry name" value="Ank"/>
    <property type="match status" value="1"/>
</dbReference>
<feature type="repeat" description="ANK" evidence="3">
    <location>
        <begin position="661"/>
        <end position="685"/>
    </location>
</feature>
<dbReference type="PANTHER" id="PTHR24171">
    <property type="entry name" value="ANKYRIN REPEAT DOMAIN-CONTAINING PROTEIN 39-RELATED"/>
    <property type="match status" value="1"/>
</dbReference>
<feature type="repeat" description="ANK" evidence="3">
    <location>
        <begin position="763"/>
        <end position="785"/>
    </location>
</feature>
<feature type="domain" description="Nephrocystin 3-like N-terminal" evidence="4">
    <location>
        <begin position="168"/>
        <end position="285"/>
    </location>
</feature>
<dbReference type="PROSITE" id="PS50088">
    <property type="entry name" value="ANK_REPEAT"/>
    <property type="match status" value="5"/>
</dbReference>
<evidence type="ECO:0000313" key="6">
    <source>
        <dbReference type="Proteomes" id="UP000722485"/>
    </source>
</evidence>
<keyword evidence="1" id="KW-0677">Repeat</keyword>
<dbReference type="Gene3D" id="3.40.50.300">
    <property type="entry name" value="P-loop containing nucleotide triphosphate hydrolases"/>
    <property type="match status" value="1"/>
</dbReference>
<dbReference type="AlphaFoldDB" id="A0A9P5LF84"/>
<gene>
    <name evidence="5" type="ORF">G7Z17_g1663</name>
</gene>
<dbReference type="InterPro" id="IPR027417">
    <property type="entry name" value="P-loop_NTPase"/>
</dbReference>
<evidence type="ECO:0000256" key="1">
    <source>
        <dbReference type="ARBA" id="ARBA00022737"/>
    </source>
</evidence>
<sequence length="874" mass="97752">MAFEFDGTEFLGVAKLAQGLQYEFRGAPSHLKKLSDEVGLLDHALQGVEATFRQFELNEKQRYDFQNAVRSCHKDLQGVELWNSTWGWPKLSREDVHELVDQVAASTVMLNTLITEVSSSSPALDLTPDQYDPSRRQPSQDRHTIMDWISPLDYVSEHSDKARRIYHGTGHELLDSEKFATWTADEGRTLFCPGIPGAGKTMVSAIVIEELKNRFRNDPSVSIAHIYCNYKREDSQTIQHLLESLLRQLVSNLATIPENIRSMYNTNFHGKIRPRFDELIQSLHEAAAIFLLAEFHLKSLANEQSPESLLQALENLPTNFGTYNSVYEDLMRNVEAQSMDRSNLAINALHWTAYAQRPLTITELQHALAVEVDEKSGIIRLVSHTTQEYFDQLPWFRFRDAHIYIARVCAIYLSFKVFQGGKCYPSQLQERFQTNPLFEYSSNYWVEHARRGDHMSEDKVIKSFMQSAKAMEASCQGFSASLHNQSRFMFRFPENLTPLHAAACSCLSSDSYFRTTRMEVNVRDALNRTPLFYAALGGNNTCLEHLLRTQGDTEIVDKAGQTPMHVAINHGSLSTLEMLLDHGYGHINRKDNIGSTPLTLAAIQGHERAIRLLLGIQAETWDSPCLLEPSSLAWAGKNGHDEVVKLVLEASKVHANSKDGSGTTPLAVAARFGHVEVVEFFIQANRVDANSKDNCVSNCLALAARHGHDQVVKLLLGLPGVRSNSKDRHGSTPLSLAAKGGHEKVVKLLLESNSRHVNSRDKHGMSSLSLAAMGGHEEVVKLLLQAPRIDADSKCISNMTPLILAARNGHEDVFKLLLDTGAVQPRVAVQKNVDCVELLLDYGAKAHSIDSWEDIPVDDAKMRAIIAEIRSKLS</sequence>
<proteinExistence type="predicted"/>
<dbReference type="SMART" id="SM00248">
    <property type="entry name" value="ANK"/>
    <property type="match status" value="9"/>
</dbReference>
<accession>A0A9P5LF84</accession>
<comment type="caution">
    <text evidence="5">The sequence shown here is derived from an EMBL/GenBank/DDBJ whole genome shotgun (WGS) entry which is preliminary data.</text>
</comment>
<evidence type="ECO:0000256" key="3">
    <source>
        <dbReference type="PROSITE-ProRule" id="PRU00023"/>
    </source>
</evidence>
<protein>
    <recommendedName>
        <fullName evidence="4">Nephrocystin 3-like N-terminal domain-containing protein</fullName>
    </recommendedName>
</protein>
<evidence type="ECO:0000256" key="2">
    <source>
        <dbReference type="ARBA" id="ARBA00023043"/>
    </source>
</evidence>
<evidence type="ECO:0000259" key="4">
    <source>
        <dbReference type="Pfam" id="PF24883"/>
    </source>
</evidence>
<dbReference type="Pfam" id="PF24883">
    <property type="entry name" value="NPHP3_N"/>
    <property type="match status" value="1"/>
</dbReference>
<feature type="repeat" description="ANK" evidence="3">
    <location>
        <begin position="559"/>
        <end position="583"/>
    </location>
</feature>
<keyword evidence="2 3" id="KW-0040">ANK repeat</keyword>
<name>A0A9P5LF84_9HYPO</name>
<feature type="repeat" description="ANK" evidence="3">
    <location>
        <begin position="729"/>
        <end position="754"/>
    </location>
</feature>
<dbReference type="SUPFAM" id="SSF48403">
    <property type="entry name" value="Ankyrin repeat"/>
    <property type="match status" value="1"/>
</dbReference>
<dbReference type="Proteomes" id="UP000722485">
    <property type="component" value="Unassembled WGS sequence"/>
</dbReference>
<dbReference type="OrthoDB" id="1577640at2759"/>
<dbReference type="PROSITE" id="PS50297">
    <property type="entry name" value="ANK_REP_REGION"/>
    <property type="match status" value="5"/>
</dbReference>
<keyword evidence="6" id="KW-1185">Reference proteome</keyword>
<dbReference type="InterPro" id="IPR036770">
    <property type="entry name" value="Ankyrin_rpt-contain_sf"/>
</dbReference>
<dbReference type="EMBL" id="JAANBB010000014">
    <property type="protein sequence ID" value="KAF7556192.1"/>
    <property type="molecule type" value="Genomic_DNA"/>
</dbReference>
<evidence type="ECO:0000313" key="5">
    <source>
        <dbReference type="EMBL" id="KAF7556192.1"/>
    </source>
</evidence>
<organism evidence="5 6">
    <name type="scientific">Cylindrodendrum hubeiense</name>
    <dbReference type="NCBI Taxonomy" id="595255"/>
    <lineage>
        <taxon>Eukaryota</taxon>
        <taxon>Fungi</taxon>
        <taxon>Dikarya</taxon>
        <taxon>Ascomycota</taxon>
        <taxon>Pezizomycotina</taxon>
        <taxon>Sordariomycetes</taxon>
        <taxon>Hypocreomycetidae</taxon>
        <taxon>Hypocreales</taxon>
        <taxon>Nectriaceae</taxon>
        <taxon>Cylindrodendrum</taxon>
    </lineage>
</organism>
<dbReference type="InterPro" id="IPR056884">
    <property type="entry name" value="NPHP3-like_N"/>
</dbReference>